<evidence type="ECO:0000256" key="6">
    <source>
        <dbReference type="ARBA" id="ARBA00023316"/>
    </source>
</evidence>
<organism evidence="8 9">
    <name type="scientific">Candidatus Uhrbacteria bacterium GW2011_GWC1_41_20</name>
    <dbReference type="NCBI Taxonomy" id="1618983"/>
    <lineage>
        <taxon>Bacteria</taxon>
        <taxon>Candidatus Uhriibacteriota</taxon>
    </lineage>
</organism>
<evidence type="ECO:0000256" key="7">
    <source>
        <dbReference type="HAMAP-Rule" id="MF_02065"/>
    </source>
</evidence>
<gene>
    <name evidence="7" type="primary">mltG</name>
    <name evidence="8" type="ORF">UU50_C0012G0017</name>
</gene>
<proteinExistence type="inferred from homology"/>
<comment type="function">
    <text evidence="7">Functions as a peptidoglycan terminase that cleaves nascent peptidoglycan strands endolytically to terminate their elongation.</text>
</comment>
<comment type="catalytic activity">
    <reaction evidence="7">
        <text>a peptidoglycan chain = a peptidoglycan chain with N-acetyl-1,6-anhydromuramyl-[peptide] at the reducing end + a peptidoglycan chain with N-acetylglucosamine at the non-reducing end.</text>
        <dbReference type="EC" id="4.2.2.29"/>
    </reaction>
</comment>
<dbReference type="GO" id="GO:0008932">
    <property type="term" value="F:lytic endotransglycosylase activity"/>
    <property type="evidence" value="ECO:0007669"/>
    <property type="project" value="UniProtKB-UniRule"/>
</dbReference>
<evidence type="ECO:0000256" key="2">
    <source>
        <dbReference type="ARBA" id="ARBA00022692"/>
    </source>
</evidence>
<dbReference type="NCBIfam" id="TIGR00247">
    <property type="entry name" value="endolytic transglycosylase MltG"/>
    <property type="match status" value="1"/>
</dbReference>
<dbReference type="CDD" id="cd08010">
    <property type="entry name" value="MltG_like"/>
    <property type="match status" value="1"/>
</dbReference>
<dbReference type="PANTHER" id="PTHR30518:SF2">
    <property type="entry name" value="ENDOLYTIC MUREIN TRANSGLYCOSYLASE"/>
    <property type="match status" value="1"/>
</dbReference>
<dbReference type="AlphaFoldDB" id="A0A0G0VDK2"/>
<evidence type="ECO:0000313" key="8">
    <source>
        <dbReference type="EMBL" id="KKR98969.1"/>
    </source>
</evidence>
<dbReference type="Proteomes" id="UP000033930">
    <property type="component" value="Unassembled WGS sequence"/>
</dbReference>
<reference evidence="8 9" key="1">
    <citation type="journal article" date="2015" name="Nature">
        <title>rRNA introns, odd ribosomes, and small enigmatic genomes across a large radiation of phyla.</title>
        <authorList>
            <person name="Brown C.T."/>
            <person name="Hug L.A."/>
            <person name="Thomas B.C."/>
            <person name="Sharon I."/>
            <person name="Castelle C.J."/>
            <person name="Singh A."/>
            <person name="Wilkins M.J."/>
            <person name="Williams K.H."/>
            <person name="Banfield J.F."/>
        </authorList>
    </citation>
    <scope>NUCLEOTIDE SEQUENCE [LARGE SCALE GENOMIC DNA]</scope>
</reference>
<dbReference type="PANTHER" id="PTHR30518">
    <property type="entry name" value="ENDOLYTIC MUREIN TRANSGLYCOSYLASE"/>
    <property type="match status" value="1"/>
</dbReference>
<keyword evidence="3 7" id="KW-1133">Transmembrane helix</keyword>
<protein>
    <recommendedName>
        <fullName evidence="7">Endolytic murein transglycosylase</fullName>
        <ecNumber evidence="7">4.2.2.29</ecNumber>
    </recommendedName>
    <alternativeName>
        <fullName evidence="7">Peptidoglycan lytic transglycosylase</fullName>
    </alternativeName>
    <alternativeName>
        <fullName evidence="7">Peptidoglycan polymerization terminase</fullName>
    </alternativeName>
</protein>
<accession>A0A0G0VDK2</accession>
<dbReference type="GO" id="GO:0005886">
    <property type="term" value="C:plasma membrane"/>
    <property type="evidence" value="ECO:0007669"/>
    <property type="project" value="UniProtKB-UniRule"/>
</dbReference>
<feature type="site" description="Important for catalytic activity" evidence="7">
    <location>
        <position position="225"/>
    </location>
</feature>
<evidence type="ECO:0000256" key="4">
    <source>
        <dbReference type="ARBA" id="ARBA00023136"/>
    </source>
</evidence>
<comment type="caution">
    <text evidence="8">The sequence shown here is derived from an EMBL/GenBank/DDBJ whole genome shotgun (WGS) entry which is preliminary data.</text>
</comment>
<evidence type="ECO:0000256" key="3">
    <source>
        <dbReference type="ARBA" id="ARBA00022989"/>
    </source>
</evidence>
<comment type="similarity">
    <text evidence="7">Belongs to the transglycosylase MltG family.</text>
</comment>
<dbReference type="Pfam" id="PF02618">
    <property type="entry name" value="YceG"/>
    <property type="match status" value="1"/>
</dbReference>
<keyword evidence="5 7" id="KW-0456">Lyase</keyword>
<dbReference type="InterPro" id="IPR003770">
    <property type="entry name" value="MLTG-like"/>
</dbReference>
<dbReference type="Gene3D" id="3.30.1490.480">
    <property type="entry name" value="Endolytic murein transglycosylase"/>
    <property type="match status" value="1"/>
</dbReference>
<dbReference type="GO" id="GO:0071555">
    <property type="term" value="P:cell wall organization"/>
    <property type="evidence" value="ECO:0007669"/>
    <property type="project" value="UniProtKB-KW"/>
</dbReference>
<keyword evidence="2 7" id="KW-0812">Transmembrane</keyword>
<keyword evidence="6 7" id="KW-0961">Cell wall biogenesis/degradation</keyword>
<name>A0A0G0VDK2_9BACT</name>
<dbReference type="HAMAP" id="MF_02065">
    <property type="entry name" value="MltG"/>
    <property type="match status" value="1"/>
</dbReference>
<sequence>MVKKIIACLSVLAIFVAIVVVMICSQTYRFWIQDPPRDAEPILFAIGQGASFSEVAQVLEDQDLIVSKFWFTFYAKLDGSARSILAGTYQVEPRMSYANLIDRLTQYSSGQDISITIPEGYSLKKIGKIVTSTFEISAEDWNYWTGVNSPLEQSSDFIKTNKPDSVDLEGFLFPDTYRFYPNATAGDIVTTMVDQMEGEVEGIDGIEGVESIHELLTLASIIEKEVPSANEMKIVSGIFHNRLEIGMPLQSCATVNYITGKDTPAVSAEDLEIDSMYNTYMYAGLTPGPISNPGINSIDAALHPQSNDYLYFLATPQGETIYAKTFDEHVANKTRYLY</sequence>
<dbReference type="EMBL" id="LCAW01000012">
    <property type="protein sequence ID" value="KKR98969.1"/>
    <property type="molecule type" value="Genomic_DNA"/>
</dbReference>
<dbReference type="EC" id="4.2.2.29" evidence="7"/>
<keyword evidence="4 7" id="KW-0472">Membrane</keyword>
<keyword evidence="1 7" id="KW-1003">Cell membrane</keyword>
<dbReference type="PATRIC" id="fig|1618983.3.peg.568"/>
<dbReference type="GO" id="GO:0009252">
    <property type="term" value="P:peptidoglycan biosynthetic process"/>
    <property type="evidence" value="ECO:0007669"/>
    <property type="project" value="UniProtKB-UniRule"/>
</dbReference>
<evidence type="ECO:0000313" key="9">
    <source>
        <dbReference type="Proteomes" id="UP000033930"/>
    </source>
</evidence>
<evidence type="ECO:0000256" key="5">
    <source>
        <dbReference type="ARBA" id="ARBA00023239"/>
    </source>
</evidence>
<evidence type="ECO:0000256" key="1">
    <source>
        <dbReference type="ARBA" id="ARBA00022475"/>
    </source>
</evidence>